<reference evidence="1" key="1">
    <citation type="submission" date="2014-09" db="EMBL/GenBank/DDBJ databases">
        <authorList>
            <person name="Magalhaes I.L.F."/>
            <person name="Oliveira U."/>
            <person name="Santos F.R."/>
            <person name="Vidigal T.H.D.A."/>
            <person name="Brescovit A.D."/>
            <person name="Santos A.J."/>
        </authorList>
    </citation>
    <scope>NUCLEOTIDE SEQUENCE</scope>
    <source>
        <tissue evidence="1">Shoot tissue taken approximately 20 cm above the soil surface</tissue>
    </source>
</reference>
<organism evidence="1">
    <name type="scientific">Arundo donax</name>
    <name type="common">Giant reed</name>
    <name type="synonym">Donax arundinaceus</name>
    <dbReference type="NCBI Taxonomy" id="35708"/>
    <lineage>
        <taxon>Eukaryota</taxon>
        <taxon>Viridiplantae</taxon>
        <taxon>Streptophyta</taxon>
        <taxon>Embryophyta</taxon>
        <taxon>Tracheophyta</taxon>
        <taxon>Spermatophyta</taxon>
        <taxon>Magnoliopsida</taxon>
        <taxon>Liliopsida</taxon>
        <taxon>Poales</taxon>
        <taxon>Poaceae</taxon>
        <taxon>PACMAD clade</taxon>
        <taxon>Arundinoideae</taxon>
        <taxon>Arundineae</taxon>
        <taxon>Arundo</taxon>
    </lineage>
</organism>
<dbReference type="EMBL" id="GBRH01243616">
    <property type="protein sequence ID" value="JAD54279.1"/>
    <property type="molecule type" value="Transcribed_RNA"/>
</dbReference>
<evidence type="ECO:0000313" key="1">
    <source>
        <dbReference type="EMBL" id="JAD54279.1"/>
    </source>
</evidence>
<name>A0A0A9AR92_ARUDO</name>
<reference evidence="1" key="2">
    <citation type="journal article" date="2015" name="Data Brief">
        <title>Shoot transcriptome of the giant reed, Arundo donax.</title>
        <authorList>
            <person name="Barrero R.A."/>
            <person name="Guerrero F.D."/>
            <person name="Moolhuijzen P."/>
            <person name="Goolsby J.A."/>
            <person name="Tidwell J."/>
            <person name="Bellgard S.E."/>
            <person name="Bellgard M.I."/>
        </authorList>
    </citation>
    <scope>NUCLEOTIDE SEQUENCE</scope>
    <source>
        <tissue evidence="1">Shoot tissue taken approximately 20 cm above the soil surface</tissue>
    </source>
</reference>
<sequence length="39" mass="4394">MRLTIRTPAPLDGLRHFYTKSIINGGNIISAHRNMTVID</sequence>
<dbReference type="AlphaFoldDB" id="A0A0A9AR92"/>
<protein>
    <submittedName>
        <fullName evidence="1">Uncharacterized protein</fullName>
    </submittedName>
</protein>
<proteinExistence type="predicted"/>
<accession>A0A0A9AR92</accession>